<gene>
    <name evidence="2" type="ORF">LTR62_001996</name>
</gene>
<feature type="region of interest" description="Disordered" evidence="1">
    <location>
        <begin position="82"/>
        <end position="257"/>
    </location>
</feature>
<feature type="compositionally biased region" description="Gly residues" evidence="1">
    <location>
        <begin position="241"/>
        <end position="250"/>
    </location>
</feature>
<sequence>MNNKSAVPNTWEDDWATVPAPVAKTSSPAPPVKLTKAEKRAQHQELQKQLWDTAENPTRTFWLETQGVIPNKQELKPQVQLLSRKPQLAKRGDGANGTGDLSIDDGEDSEGERKKKAEADFKARQIRAQIERDEKVKKYAEARERIMGSAGSATSAASSRESSQGRDNRRGRGGRATSNRNSQPASADQSPARHSPQPGEYNQHTENGAMRRNGTVKPTTPNMNAPVRQPRAPPSDHATRGGFGFAGRGGRPAIANS</sequence>
<dbReference type="Proteomes" id="UP001310890">
    <property type="component" value="Unassembled WGS sequence"/>
</dbReference>
<comment type="caution">
    <text evidence="2">The sequence shown here is derived from an EMBL/GenBank/DDBJ whole genome shotgun (WGS) entry which is preliminary data.</text>
</comment>
<reference evidence="2" key="1">
    <citation type="submission" date="2023-08" db="EMBL/GenBank/DDBJ databases">
        <title>Black Yeasts Isolated from many extreme environments.</title>
        <authorList>
            <person name="Coleine C."/>
            <person name="Stajich J.E."/>
            <person name="Selbmann L."/>
        </authorList>
    </citation>
    <scope>NUCLEOTIDE SEQUENCE</scope>
    <source>
        <strain evidence="2">CCFEE 5401</strain>
    </source>
</reference>
<proteinExistence type="predicted"/>
<organism evidence="2 3">
    <name type="scientific">Meristemomyces frigidus</name>
    <dbReference type="NCBI Taxonomy" id="1508187"/>
    <lineage>
        <taxon>Eukaryota</taxon>
        <taxon>Fungi</taxon>
        <taxon>Dikarya</taxon>
        <taxon>Ascomycota</taxon>
        <taxon>Pezizomycotina</taxon>
        <taxon>Dothideomycetes</taxon>
        <taxon>Dothideomycetidae</taxon>
        <taxon>Mycosphaerellales</taxon>
        <taxon>Teratosphaeriaceae</taxon>
        <taxon>Meristemomyces</taxon>
    </lineage>
</organism>
<dbReference type="AlphaFoldDB" id="A0AAN7TFW4"/>
<protein>
    <recommendedName>
        <fullName evidence="4">SUZ domain-containing protein</fullName>
    </recommendedName>
</protein>
<evidence type="ECO:0000313" key="2">
    <source>
        <dbReference type="EMBL" id="KAK5114839.1"/>
    </source>
</evidence>
<accession>A0AAN7TFW4</accession>
<dbReference type="EMBL" id="JAVRRL010000015">
    <property type="protein sequence ID" value="KAK5114839.1"/>
    <property type="molecule type" value="Genomic_DNA"/>
</dbReference>
<feature type="compositionally biased region" description="Low complexity" evidence="1">
    <location>
        <begin position="149"/>
        <end position="162"/>
    </location>
</feature>
<feature type="compositionally biased region" description="Polar residues" evidence="1">
    <location>
        <begin position="176"/>
        <end position="189"/>
    </location>
</feature>
<feature type="compositionally biased region" description="Basic and acidic residues" evidence="1">
    <location>
        <begin position="111"/>
        <end position="146"/>
    </location>
</feature>
<evidence type="ECO:0000256" key="1">
    <source>
        <dbReference type="SAM" id="MobiDB-lite"/>
    </source>
</evidence>
<feature type="region of interest" description="Disordered" evidence="1">
    <location>
        <begin position="1"/>
        <end position="31"/>
    </location>
</feature>
<evidence type="ECO:0000313" key="3">
    <source>
        <dbReference type="Proteomes" id="UP001310890"/>
    </source>
</evidence>
<name>A0AAN7TFW4_9PEZI</name>
<evidence type="ECO:0008006" key="4">
    <source>
        <dbReference type="Google" id="ProtNLM"/>
    </source>
</evidence>